<feature type="region of interest" description="Disordered" evidence="1">
    <location>
        <begin position="16"/>
        <end position="75"/>
    </location>
</feature>
<name>A0A645IGC6_9ZZZZ</name>
<gene>
    <name evidence="2" type="ORF">SDC9_197641</name>
</gene>
<sequence>MGLPRKVHIDIFGYRENTPYGTSIDESHHHGNSYKRNIFPKQTTEKQKEDKGKNQSACTHMIRAPAYQPREKTAQ</sequence>
<comment type="caution">
    <text evidence="2">The sequence shown here is derived from an EMBL/GenBank/DDBJ whole genome shotgun (WGS) entry which is preliminary data.</text>
</comment>
<feature type="compositionally biased region" description="Basic and acidic residues" evidence="1">
    <location>
        <begin position="43"/>
        <end position="53"/>
    </location>
</feature>
<proteinExistence type="predicted"/>
<organism evidence="2">
    <name type="scientific">bioreactor metagenome</name>
    <dbReference type="NCBI Taxonomy" id="1076179"/>
    <lineage>
        <taxon>unclassified sequences</taxon>
        <taxon>metagenomes</taxon>
        <taxon>ecological metagenomes</taxon>
    </lineage>
</organism>
<protein>
    <submittedName>
        <fullName evidence="2">Uncharacterized protein</fullName>
    </submittedName>
</protein>
<dbReference type="AlphaFoldDB" id="A0A645IGC6"/>
<reference evidence="2" key="1">
    <citation type="submission" date="2019-08" db="EMBL/GenBank/DDBJ databases">
        <authorList>
            <person name="Kucharzyk K."/>
            <person name="Murdoch R.W."/>
            <person name="Higgins S."/>
            <person name="Loffler F."/>
        </authorList>
    </citation>
    <scope>NUCLEOTIDE SEQUENCE</scope>
</reference>
<evidence type="ECO:0000313" key="2">
    <source>
        <dbReference type="EMBL" id="MPN50016.1"/>
    </source>
</evidence>
<dbReference type="EMBL" id="VSSQ01113800">
    <property type="protein sequence ID" value="MPN50016.1"/>
    <property type="molecule type" value="Genomic_DNA"/>
</dbReference>
<accession>A0A645IGC6</accession>
<evidence type="ECO:0000256" key="1">
    <source>
        <dbReference type="SAM" id="MobiDB-lite"/>
    </source>
</evidence>